<evidence type="ECO:0000259" key="2">
    <source>
        <dbReference type="Pfam" id="PF03107"/>
    </source>
</evidence>
<protein>
    <recommendedName>
        <fullName evidence="2">DC1 domain-containing protein</fullName>
    </recommendedName>
</protein>
<reference evidence="3 4" key="1">
    <citation type="submission" date="2022-03" db="EMBL/GenBank/DDBJ databases">
        <authorList>
            <person name="Nunn A."/>
            <person name="Chopra R."/>
            <person name="Nunn A."/>
            <person name="Contreras Garrido A."/>
        </authorList>
    </citation>
    <scope>NUCLEOTIDE SEQUENCE [LARGE SCALE GENOMIC DNA]</scope>
</reference>
<feature type="domain" description="DC1" evidence="2">
    <location>
        <begin position="186"/>
        <end position="234"/>
    </location>
</feature>
<feature type="domain" description="DC1" evidence="2">
    <location>
        <begin position="296"/>
        <end position="346"/>
    </location>
</feature>
<dbReference type="AlphaFoldDB" id="A0AAU9RM87"/>
<dbReference type="SUPFAM" id="SSF57889">
    <property type="entry name" value="Cysteine-rich domain"/>
    <property type="match status" value="2"/>
</dbReference>
<keyword evidence="4" id="KW-1185">Reference proteome</keyword>
<dbReference type="EMBL" id="OU466858">
    <property type="protein sequence ID" value="CAH2045725.1"/>
    <property type="molecule type" value="Genomic_DNA"/>
</dbReference>
<dbReference type="InterPro" id="IPR046349">
    <property type="entry name" value="C1-like_sf"/>
</dbReference>
<dbReference type="PANTHER" id="PTHR32410:SF153">
    <property type="entry name" value="CHP-RICH ZINC FINGER PROTEIN-LIKE-RELATED"/>
    <property type="match status" value="1"/>
</dbReference>
<organism evidence="3 4">
    <name type="scientific">Thlaspi arvense</name>
    <name type="common">Field penny-cress</name>
    <dbReference type="NCBI Taxonomy" id="13288"/>
    <lineage>
        <taxon>Eukaryota</taxon>
        <taxon>Viridiplantae</taxon>
        <taxon>Streptophyta</taxon>
        <taxon>Embryophyta</taxon>
        <taxon>Tracheophyta</taxon>
        <taxon>Spermatophyta</taxon>
        <taxon>Magnoliopsida</taxon>
        <taxon>eudicotyledons</taxon>
        <taxon>Gunneridae</taxon>
        <taxon>Pentapetalae</taxon>
        <taxon>rosids</taxon>
        <taxon>malvids</taxon>
        <taxon>Brassicales</taxon>
        <taxon>Brassicaceae</taxon>
        <taxon>Thlaspideae</taxon>
        <taxon>Thlaspi</taxon>
    </lineage>
</organism>
<keyword evidence="1" id="KW-0677">Repeat</keyword>
<evidence type="ECO:0000313" key="4">
    <source>
        <dbReference type="Proteomes" id="UP000836841"/>
    </source>
</evidence>
<dbReference type="Proteomes" id="UP000836841">
    <property type="component" value="Chromosome 2"/>
</dbReference>
<sequence>MDLVGEFHKVEIDGKSHLLYYNVKYPLPQIYSTNSSGKTATDSGENLLQPLFVCPTVRVESASQTATPTYVLVYKFGEPKCELFSKIETSPLFDDNSKDHHHVLPLFRCNNKEASPEGECHACRVQTLVTDYYFCVECDKRVYDETKYCQACSIPIYEESFYVCMEECYFFLHETCANAPRKMLHPLHPHTLKLETVITREGIFRCSLCIRMSSGFLYRCTKRDCDYKLDVRCALVSEPFEYQGHQHPLFLALDPKEKPMCHVCKTTEHMKVLNCIECDFIICFKCATLPYMVKYKHDEHYLTFCHGDEASDDSDWCELCEGKLAIGGKAGFYKCNECCTTIHIHCLLWDQPYMKPVPTIQFGEDTIDLINDLES</sequence>
<feature type="domain" description="DC1" evidence="2">
    <location>
        <begin position="143"/>
        <end position="177"/>
    </location>
</feature>
<evidence type="ECO:0000313" key="3">
    <source>
        <dbReference type="EMBL" id="CAH2045725.1"/>
    </source>
</evidence>
<accession>A0AAU9RM87</accession>
<evidence type="ECO:0000256" key="1">
    <source>
        <dbReference type="ARBA" id="ARBA00022737"/>
    </source>
</evidence>
<feature type="domain" description="DC1" evidence="2">
    <location>
        <begin position="244"/>
        <end position="287"/>
    </location>
</feature>
<dbReference type="InterPro" id="IPR004146">
    <property type="entry name" value="DC1"/>
</dbReference>
<dbReference type="Pfam" id="PF03107">
    <property type="entry name" value="C1_2"/>
    <property type="match status" value="4"/>
</dbReference>
<name>A0AAU9RM87_THLAR</name>
<dbReference type="PANTHER" id="PTHR32410">
    <property type="entry name" value="CYSTEINE/HISTIDINE-RICH C1 DOMAIN FAMILY PROTEIN"/>
    <property type="match status" value="1"/>
</dbReference>
<dbReference type="InterPro" id="IPR053192">
    <property type="entry name" value="Vacuole_Formation_Reg"/>
</dbReference>
<proteinExistence type="predicted"/>
<gene>
    <name evidence="3" type="ORF">TAV2_LOCUS5409</name>
</gene>